<sequence length="30" mass="3835">MRFLFYQKKKGKARGWENIFRFKVQDSRLR</sequence>
<reference evidence="1" key="1">
    <citation type="journal article" date="2021" name="Proc. Natl. Acad. Sci. U.S.A.">
        <title>A Catalog of Tens of Thousands of Viruses from Human Metagenomes Reveals Hidden Associations with Chronic Diseases.</title>
        <authorList>
            <person name="Tisza M.J."/>
            <person name="Buck C.B."/>
        </authorList>
    </citation>
    <scope>NUCLEOTIDE SEQUENCE</scope>
    <source>
        <strain evidence="1">Ct2th6</strain>
    </source>
</reference>
<proteinExistence type="predicted"/>
<evidence type="ECO:0000313" key="1">
    <source>
        <dbReference type="EMBL" id="DAD96119.1"/>
    </source>
</evidence>
<protein>
    <submittedName>
        <fullName evidence="1">Uncharacterized protein</fullName>
    </submittedName>
</protein>
<organism evidence="1">
    <name type="scientific">Myoviridae sp. ct2th6</name>
    <dbReference type="NCBI Taxonomy" id="2826606"/>
    <lineage>
        <taxon>Viruses</taxon>
        <taxon>Duplodnaviria</taxon>
        <taxon>Heunggongvirae</taxon>
        <taxon>Uroviricota</taxon>
        <taxon>Caudoviricetes</taxon>
    </lineage>
</organism>
<dbReference type="EMBL" id="BK015209">
    <property type="protein sequence ID" value="DAD96119.1"/>
    <property type="molecule type" value="Genomic_DNA"/>
</dbReference>
<accession>A0A8S5NP22</accession>
<name>A0A8S5NP22_9CAUD</name>